<evidence type="ECO:0000256" key="6">
    <source>
        <dbReference type="ARBA" id="ARBA00040062"/>
    </source>
</evidence>
<evidence type="ECO:0000256" key="4">
    <source>
        <dbReference type="ARBA" id="ARBA00038381"/>
    </source>
</evidence>
<evidence type="ECO:0000256" key="3">
    <source>
        <dbReference type="ARBA" id="ARBA00036002"/>
    </source>
</evidence>
<dbReference type="InterPro" id="IPR006683">
    <property type="entry name" value="Thioestr_dom"/>
</dbReference>
<dbReference type="NCBIfam" id="TIGR00369">
    <property type="entry name" value="unchar_dom_1"/>
    <property type="match status" value="1"/>
</dbReference>
<keyword evidence="10" id="KW-1185">Reference proteome</keyword>
<dbReference type="PANTHER" id="PTHR43240:SF20">
    <property type="entry name" value="MEDIUM_LONG-CHAIN ACYL-COA THIOESTERASE YIGI"/>
    <property type="match status" value="1"/>
</dbReference>
<dbReference type="OrthoDB" id="4565299at2"/>
<evidence type="ECO:0000313" key="9">
    <source>
        <dbReference type="EMBL" id="KFN49792.1"/>
    </source>
</evidence>
<evidence type="ECO:0000313" key="10">
    <source>
        <dbReference type="Proteomes" id="UP000029391"/>
    </source>
</evidence>
<evidence type="ECO:0000259" key="8">
    <source>
        <dbReference type="Pfam" id="PF03061"/>
    </source>
</evidence>
<name>A0A091BE23_9GAMM</name>
<evidence type="ECO:0000256" key="2">
    <source>
        <dbReference type="ARBA" id="ARBA00035880"/>
    </source>
</evidence>
<accession>A0A091BE23</accession>
<dbReference type="PANTHER" id="PTHR43240">
    <property type="entry name" value="1,4-DIHYDROXY-2-NAPHTHOYL-COA THIOESTERASE 1"/>
    <property type="match status" value="1"/>
</dbReference>
<evidence type="ECO:0000256" key="1">
    <source>
        <dbReference type="ARBA" id="ARBA00022801"/>
    </source>
</evidence>
<comment type="catalytic activity">
    <reaction evidence="2">
        <text>a fatty acyl-CoA + H2O = a fatty acid + CoA + H(+)</text>
        <dbReference type="Rhea" id="RHEA:16781"/>
        <dbReference type="ChEBI" id="CHEBI:15377"/>
        <dbReference type="ChEBI" id="CHEBI:15378"/>
        <dbReference type="ChEBI" id="CHEBI:28868"/>
        <dbReference type="ChEBI" id="CHEBI:57287"/>
        <dbReference type="ChEBI" id="CHEBI:77636"/>
        <dbReference type="EC" id="3.1.2.20"/>
    </reaction>
</comment>
<dbReference type="EC" id="3.1.2.20" evidence="5"/>
<dbReference type="AlphaFoldDB" id="A0A091BE23"/>
<gene>
    <name evidence="9" type="ORF">P873_09560</name>
</gene>
<comment type="similarity">
    <text evidence="4">Belongs to the YigI thioesterase family.</text>
</comment>
<protein>
    <recommendedName>
        <fullName evidence="6">Medium/long-chain acyl-CoA thioesterase YigI</fullName>
        <ecNumber evidence="5">3.1.2.20</ecNumber>
    </recommendedName>
</protein>
<dbReference type="EMBL" id="AWXU01000030">
    <property type="protein sequence ID" value="KFN49792.1"/>
    <property type="molecule type" value="Genomic_DNA"/>
</dbReference>
<evidence type="ECO:0000256" key="7">
    <source>
        <dbReference type="ARBA" id="ARBA00048062"/>
    </source>
</evidence>
<proteinExistence type="inferred from homology"/>
<dbReference type="CDD" id="cd03443">
    <property type="entry name" value="PaaI_thioesterase"/>
    <property type="match status" value="1"/>
</dbReference>
<feature type="domain" description="Thioesterase" evidence="8">
    <location>
        <begin position="47"/>
        <end position="118"/>
    </location>
</feature>
<comment type="catalytic activity">
    <reaction evidence="7">
        <text>a medium-chain fatty acyl-CoA + H2O = a medium-chain fatty acid + CoA + H(+)</text>
        <dbReference type="Rhea" id="RHEA:68184"/>
        <dbReference type="ChEBI" id="CHEBI:15377"/>
        <dbReference type="ChEBI" id="CHEBI:15378"/>
        <dbReference type="ChEBI" id="CHEBI:57287"/>
        <dbReference type="ChEBI" id="CHEBI:59558"/>
        <dbReference type="ChEBI" id="CHEBI:90546"/>
    </reaction>
</comment>
<dbReference type="Gene3D" id="3.10.129.10">
    <property type="entry name" value="Hotdog Thioesterase"/>
    <property type="match status" value="1"/>
</dbReference>
<dbReference type="eggNOG" id="COG2050">
    <property type="taxonomic scope" value="Bacteria"/>
</dbReference>
<dbReference type="SUPFAM" id="SSF54637">
    <property type="entry name" value="Thioesterase/thiol ester dehydrase-isomerase"/>
    <property type="match status" value="1"/>
</dbReference>
<reference evidence="9 10" key="1">
    <citation type="submission" date="2013-09" db="EMBL/GenBank/DDBJ databases">
        <title>Genome sequencing of Arenimonas composti.</title>
        <authorList>
            <person name="Chen F."/>
            <person name="Wang G."/>
        </authorList>
    </citation>
    <scope>NUCLEOTIDE SEQUENCE [LARGE SCALE GENOMIC DNA]</scope>
    <source>
        <strain evidence="9 10">TR7-09</strain>
    </source>
</reference>
<organism evidence="9 10">
    <name type="scientific">Arenimonas composti TR7-09 = DSM 18010</name>
    <dbReference type="NCBI Taxonomy" id="1121013"/>
    <lineage>
        <taxon>Bacteria</taxon>
        <taxon>Pseudomonadati</taxon>
        <taxon>Pseudomonadota</taxon>
        <taxon>Gammaproteobacteria</taxon>
        <taxon>Lysobacterales</taxon>
        <taxon>Lysobacteraceae</taxon>
        <taxon>Arenimonas</taxon>
    </lineage>
</organism>
<comment type="caution">
    <text evidence="9">The sequence shown here is derived from an EMBL/GenBank/DDBJ whole genome shotgun (WGS) entry which is preliminary data.</text>
</comment>
<dbReference type="Pfam" id="PF03061">
    <property type="entry name" value="4HBT"/>
    <property type="match status" value="1"/>
</dbReference>
<dbReference type="InterPro" id="IPR003736">
    <property type="entry name" value="PAAI_dom"/>
</dbReference>
<evidence type="ECO:0000256" key="5">
    <source>
        <dbReference type="ARBA" id="ARBA00038894"/>
    </source>
</evidence>
<comment type="catalytic activity">
    <reaction evidence="3">
        <text>a long-chain fatty acyl-CoA + H2O = a long-chain fatty acid + CoA + H(+)</text>
        <dbReference type="Rhea" id="RHEA:67680"/>
        <dbReference type="ChEBI" id="CHEBI:15377"/>
        <dbReference type="ChEBI" id="CHEBI:15378"/>
        <dbReference type="ChEBI" id="CHEBI:57287"/>
        <dbReference type="ChEBI" id="CHEBI:57560"/>
        <dbReference type="ChEBI" id="CHEBI:83139"/>
    </reaction>
</comment>
<keyword evidence="1" id="KW-0378">Hydrolase</keyword>
<dbReference type="Proteomes" id="UP000029391">
    <property type="component" value="Unassembled WGS sequence"/>
</dbReference>
<dbReference type="InterPro" id="IPR029069">
    <property type="entry name" value="HotDog_dom_sf"/>
</dbReference>
<dbReference type="STRING" id="1121013.GCA_000426365_00198"/>
<sequence>MPIALDDARRILDSQPFSRLLGAELTAFAADAVELRIPLRPELLQQFGFAHGGLIAYAADNALTFAGGAALGPSVLTAEFKINFLRPVKGEVLVARAAVVHAGRRQAVCRCELFVQDDAGEHACAVALGTIVAFGPATEA</sequence>
<dbReference type="GO" id="GO:0047617">
    <property type="term" value="F:fatty acyl-CoA hydrolase activity"/>
    <property type="evidence" value="ECO:0007669"/>
    <property type="project" value="UniProtKB-EC"/>
</dbReference>